<protein>
    <submittedName>
        <fullName evidence="2">GNAT family N-acetyltransferase</fullName>
    </submittedName>
</protein>
<name>A0ABY4GP61_9BACI</name>
<dbReference type="PIRSF" id="PIRSF037663">
    <property type="entry name" value="Acetyltransf_GNAT_prd"/>
    <property type="match status" value="1"/>
</dbReference>
<proteinExistence type="predicted"/>
<evidence type="ECO:0000313" key="2">
    <source>
        <dbReference type="EMBL" id="UOQ85775.1"/>
    </source>
</evidence>
<evidence type="ECO:0000313" key="3">
    <source>
        <dbReference type="Proteomes" id="UP000831537"/>
    </source>
</evidence>
<dbReference type="Proteomes" id="UP000831537">
    <property type="component" value="Chromosome"/>
</dbReference>
<reference evidence="2 3" key="1">
    <citation type="submission" date="2022-04" db="EMBL/GenBank/DDBJ databases">
        <title>Gracilibacillus sp. isolated from saltern.</title>
        <authorList>
            <person name="Won M."/>
            <person name="Lee C.-M."/>
            <person name="Woen H.-Y."/>
            <person name="Kwon S.-W."/>
        </authorList>
    </citation>
    <scope>NUCLEOTIDE SEQUENCE [LARGE SCALE GENOMIC DNA]</scope>
    <source>
        <strain evidence="2 3">SSPM10-3</strain>
    </source>
</reference>
<dbReference type="Pfam" id="PF00583">
    <property type="entry name" value="Acetyltransf_1"/>
    <property type="match status" value="1"/>
</dbReference>
<dbReference type="RefSeq" id="WP_244745991.1">
    <property type="nucleotide sequence ID" value="NZ_CP095071.1"/>
</dbReference>
<dbReference type="PANTHER" id="PTHR43415:SF3">
    <property type="entry name" value="GNAT-FAMILY ACETYLTRANSFERASE"/>
    <property type="match status" value="1"/>
</dbReference>
<dbReference type="Gene3D" id="3.40.630.30">
    <property type="match status" value="1"/>
</dbReference>
<dbReference type="InterPro" id="IPR016181">
    <property type="entry name" value="Acyl_CoA_acyltransferase"/>
</dbReference>
<organism evidence="2 3">
    <name type="scientific">Gracilibacillus salinarum</name>
    <dbReference type="NCBI Taxonomy" id="2932255"/>
    <lineage>
        <taxon>Bacteria</taxon>
        <taxon>Bacillati</taxon>
        <taxon>Bacillota</taxon>
        <taxon>Bacilli</taxon>
        <taxon>Bacillales</taxon>
        <taxon>Bacillaceae</taxon>
        <taxon>Gracilibacillus</taxon>
    </lineage>
</organism>
<dbReference type="CDD" id="cd04301">
    <property type="entry name" value="NAT_SF"/>
    <property type="match status" value="1"/>
</dbReference>
<dbReference type="PROSITE" id="PS51186">
    <property type="entry name" value="GNAT"/>
    <property type="match status" value="1"/>
</dbReference>
<keyword evidence="3" id="KW-1185">Reference proteome</keyword>
<sequence>MLIREIKRSDAEPFAKLINQVEQEAQYILWEPGEREVNTSSQSNVIEDFLNKGNATIFVAEEEKLTGYIMAIGGNANRNKHTVYIVIGVLNKFRAQGIGSLLINKLVEWANEHAIHRLELTVVTKNKHAISLYEKMGFEVEGTKKDSLRINGEFIDEYYMAKLL</sequence>
<dbReference type="EMBL" id="CP095071">
    <property type="protein sequence ID" value="UOQ85775.1"/>
    <property type="molecule type" value="Genomic_DNA"/>
</dbReference>
<accession>A0ABY4GP61</accession>
<gene>
    <name evidence="2" type="ORF">MUN87_02380</name>
</gene>
<feature type="domain" description="N-acetyltransferase" evidence="1">
    <location>
        <begin position="1"/>
        <end position="164"/>
    </location>
</feature>
<dbReference type="SUPFAM" id="SSF55729">
    <property type="entry name" value="Acyl-CoA N-acyltransferases (Nat)"/>
    <property type="match status" value="1"/>
</dbReference>
<dbReference type="InterPro" id="IPR000182">
    <property type="entry name" value="GNAT_dom"/>
</dbReference>
<dbReference type="PANTHER" id="PTHR43415">
    <property type="entry name" value="SPERMIDINE N(1)-ACETYLTRANSFERASE"/>
    <property type="match status" value="1"/>
</dbReference>
<evidence type="ECO:0000259" key="1">
    <source>
        <dbReference type="PROSITE" id="PS51186"/>
    </source>
</evidence>
<dbReference type="InterPro" id="IPR017255">
    <property type="entry name" value="AcTrfase_GNAT_prd"/>
</dbReference>